<feature type="non-terminal residue" evidence="2">
    <location>
        <position position="56"/>
    </location>
</feature>
<gene>
    <name evidence="2" type="ORF">RFH988_LOCUS16658</name>
</gene>
<protein>
    <submittedName>
        <fullName evidence="2">Uncharacterized protein</fullName>
    </submittedName>
</protein>
<sequence>MGGSQSQHRPRFSHCQASYYGTTWDQRSYVPSHVGYGHHHHNTRQRLSFGSAPTHR</sequence>
<evidence type="ECO:0000313" key="3">
    <source>
        <dbReference type="Proteomes" id="UP000663882"/>
    </source>
</evidence>
<feature type="region of interest" description="Disordered" evidence="1">
    <location>
        <begin position="31"/>
        <end position="56"/>
    </location>
</feature>
<organism evidence="2 3">
    <name type="scientific">Rotaria sordida</name>
    <dbReference type="NCBI Taxonomy" id="392033"/>
    <lineage>
        <taxon>Eukaryota</taxon>
        <taxon>Metazoa</taxon>
        <taxon>Spiralia</taxon>
        <taxon>Gnathifera</taxon>
        <taxon>Rotifera</taxon>
        <taxon>Eurotatoria</taxon>
        <taxon>Bdelloidea</taxon>
        <taxon>Philodinida</taxon>
        <taxon>Philodinidae</taxon>
        <taxon>Rotaria</taxon>
    </lineage>
</organism>
<reference evidence="2" key="1">
    <citation type="submission" date="2021-02" db="EMBL/GenBank/DDBJ databases">
        <authorList>
            <person name="Nowell W R."/>
        </authorList>
    </citation>
    <scope>NUCLEOTIDE SEQUENCE</scope>
</reference>
<evidence type="ECO:0000313" key="2">
    <source>
        <dbReference type="EMBL" id="CAF1049603.1"/>
    </source>
</evidence>
<evidence type="ECO:0000256" key="1">
    <source>
        <dbReference type="SAM" id="MobiDB-lite"/>
    </source>
</evidence>
<dbReference type="EMBL" id="CAJNOO010000862">
    <property type="protein sequence ID" value="CAF1049603.1"/>
    <property type="molecule type" value="Genomic_DNA"/>
</dbReference>
<comment type="caution">
    <text evidence="2">The sequence shown here is derived from an EMBL/GenBank/DDBJ whole genome shotgun (WGS) entry which is preliminary data.</text>
</comment>
<proteinExistence type="predicted"/>
<name>A0A814K9W1_9BILA</name>
<dbReference type="Proteomes" id="UP000663882">
    <property type="component" value="Unassembled WGS sequence"/>
</dbReference>
<dbReference type="AlphaFoldDB" id="A0A814K9W1"/>
<accession>A0A814K9W1</accession>